<evidence type="ECO:0000256" key="1">
    <source>
        <dbReference type="ARBA" id="ARBA00022801"/>
    </source>
</evidence>
<dbReference type="InterPro" id="IPR013222">
    <property type="entry name" value="Glyco_hyd_98_carb-bd"/>
</dbReference>
<gene>
    <name evidence="5" type="ORF">FHS12_004334</name>
</gene>
<dbReference type="Gene3D" id="2.60.40.10">
    <property type="entry name" value="Immunoglobulins"/>
    <property type="match status" value="1"/>
</dbReference>
<dbReference type="InterPro" id="IPR014718">
    <property type="entry name" value="GH-type_carb-bd"/>
</dbReference>
<dbReference type="InterPro" id="IPR052720">
    <property type="entry name" value="Glycosyl_hydrolase_97"/>
</dbReference>
<evidence type="ECO:0000313" key="5">
    <source>
        <dbReference type="EMBL" id="MBB3091364.1"/>
    </source>
</evidence>
<evidence type="ECO:0000256" key="2">
    <source>
        <dbReference type="ARBA" id="ARBA00023295"/>
    </source>
</evidence>
<dbReference type="SMART" id="SM00776">
    <property type="entry name" value="NPCBM"/>
    <property type="match status" value="1"/>
</dbReference>
<evidence type="ECO:0000256" key="3">
    <source>
        <dbReference type="SAM" id="MobiDB-lite"/>
    </source>
</evidence>
<dbReference type="SUPFAM" id="SSF51445">
    <property type="entry name" value="(Trans)glycosidases"/>
    <property type="match status" value="1"/>
</dbReference>
<dbReference type="Pfam" id="PF10633">
    <property type="entry name" value="NPCBM_assoc"/>
    <property type="match status" value="1"/>
</dbReference>
<protein>
    <recommendedName>
        <fullName evidence="4">Glycosyl hydrolase family 98 putative carbohydrate-binding module domain-containing protein</fullName>
    </recommendedName>
</protein>
<proteinExistence type="predicted"/>
<dbReference type="Pfam" id="PF14508">
    <property type="entry name" value="GH97_N"/>
    <property type="match status" value="1"/>
</dbReference>
<dbReference type="RefSeq" id="WP_183549325.1">
    <property type="nucleotide sequence ID" value="NZ_BMQT01000011.1"/>
</dbReference>
<feature type="region of interest" description="Disordered" evidence="3">
    <location>
        <begin position="1"/>
        <end position="37"/>
    </location>
</feature>
<dbReference type="SUPFAM" id="SSF49785">
    <property type="entry name" value="Galactose-binding domain-like"/>
    <property type="match status" value="1"/>
</dbReference>
<dbReference type="InterPro" id="IPR038637">
    <property type="entry name" value="NPCBM_sf"/>
</dbReference>
<dbReference type="InterPro" id="IPR019563">
    <property type="entry name" value="GH97_catalytic"/>
</dbReference>
<organism evidence="5 6">
    <name type="scientific">Nocardioides albus</name>
    <dbReference type="NCBI Taxonomy" id="1841"/>
    <lineage>
        <taxon>Bacteria</taxon>
        <taxon>Bacillati</taxon>
        <taxon>Actinomycetota</taxon>
        <taxon>Actinomycetes</taxon>
        <taxon>Propionibacteriales</taxon>
        <taxon>Nocardioidaceae</taxon>
        <taxon>Nocardioides</taxon>
    </lineage>
</organism>
<feature type="compositionally biased region" description="Polar residues" evidence="3">
    <location>
        <begin position="27"/>
        <end position="36"/>
    </location>
</feature>
<comment type="caution">
    <text evidence="5">The sequence shown here is derived from an EMBL/GenBank/DDBJ whole genome shotgun (WGS) entry which is preliminary data.</text>
</comment>
<dbReference type="GO" id="GO:0030246">
    <property type="term" value="F:carbohydrate binding"/>
    <property type="evidence" value="ECO:0007669"/>
    <property type="project" value="InterPro"/>
</dbReference>
<reference evidence="5 6" key="1">
    <citation type="submission" date="2020-08" db="EMBL/GenBank/DDBJ databases">
        <title>Genomic Encyclopedia of Type Strains, Phase III (KMG-III): the genomes of soil and plant-associated and newly described type strains.</title>
        <authorList>
            <person name="Whitman W."/>
        </authorList>
    </citation>
    <scope>NUCLEOTIDE SEQUENCE [LARGE SCALE GENOMIC DNA]</scope>
    <source>
        <strain evidence="5 6">CECT 3302</strain>
    </source>
</reference>
<dbReference type="Gene3D" id="3.20.20.70">
    <property type="entry name" value="Aldolase class I"/>
    <property type="match status" value="1"/>
</dbReference>
<keyword evidence="6" id="KW-1185">Reference proteome</keyword>
<dbReference type="InterPro" id="IPR017853">
    <property type="entry name" value="GH"/>
</dbReference>
<dbReference type="InterPro" id="IPR013780">
    <property type="entry name" value="Glyco_hydro_b"/>
</dbReference>
<dbReference type="InterPro" id="IPR013783">
    <property type="entry name" value="Ig-like_fold"/>
</dbReference>
<keyword evidence="2" id="KW-0326">Glycosidase</keyword>
<dbReference type="InterPro" id="IPR029483">
    <property type="entry name" value="GH97_C"/>
</dbReference>
<feature type="region of interest" description="Disordered" evidence="3">
    <location>
        <begin position="751"/>
        <end position="779"/>
    </location>
</feature>
<dbReference type="Proteomes" id="UP000577707">
    <property type="component" value="Unassembled WGS sequence"/>
</dbReference>
<dbReference type="InterPro" id="IPR029486">
    <property type="entry name" value="GH97_N"/>
</dbReference>
<dbReference type="PANTHER" id="PTHR35803">
    <property type="entry name" value="GLUCAN 1,4-ALPHA-GLUCOSIDASE SUSB-RELATED"/>
    <property type="match status" value="1"/>
</dbReference>
<accession>A0A7W5A8V9</accession>
<dbReference type="Gene3D" id="2.60.40.1180">
    <property type="entry name" value="Golgi alpha-mannosidase II"/>
    <property type="match status" value="1"/>
</dbReference>
<dbReference type="InterPro" id="IPR008979">
    <property type="entry name" value="Galactose-bd-like_sf"/>
</dbReference>
<evidence type="ECO:0000313" key="6">
    <source>
        <dbReference type="Proteomes" id="UP000577707"/>
    </source>
</evidence>
<dbReference type="GO" id="GO:0016798">
    <property type="term" value="F:hydrolase activity, acting on glycosyl bonds"/>
    <property type="evidence" value="ECO:0007669"/>
    <property type="project" value="UniProtKB-KW"/>
</dbReference>
<dbReference type="AlphaFoldDB" id="A0A7W5A8V9"/>
<feature type="domain" description="Glycosyl hydrolase family 98 putative carbohydrate-binding module" evidence="4">
    <location>
        <begin position="737"/>
        <end position="882"/>
    </location>
</feature>
<dbReference type="Pfam" id="PF10566">
    <property type="entry name" value="Glyco_hydro_97"/>
    <property type="match status" value="1"/>
</dbReference>
<sequence>MSLVSPVHAATIPGSVHESGDRVAGQESGSLDTGKSSWAVDSPSGHVTAVLRRDRSAGRLALEVRRDGRATVTSTLGIETSVADLSKGLTVTGLERSSVREDYRTVVGKRHEHHDVGHQLTATLRGATGESMRLQVRVFDDGVGYRYVLPGAGQTSVTGERSGFRVPAASEAVLMEHRANYENQYRRLRADEVKQLPYAFPALFRLPDGGWAMFTEADLDGRYAASHLLPTGQPGSFQVSLPEASVTSDGPLTTPWRVAVVGDLSAVVESDLVTDLAGDSRIADTDWVRPGTVAWSWWSDGGSPRDLERQKDYVDHAAEEGWEYVLVDEGWSPQWMPELVAYAREKSIGVWVWSRWQDLETQQQRDALLPLWKSWGIAGLKVDFMDSDSQARMKWYDALLRDTAEERIMVNLHGSTAPRGIERTWPHVLTSEGVRGGEDYHLGWVTPQHSVNLALTRNVVGSMDYTPLTFSADRRETSAGHELGLSVVFESGLLHPADSVESYDGRGVVEAVLRKMPTTWDETRLVSARPDAEATFARRSGDRWFVGSAQAGAASSTSVPLSFLEPGRRYLAEVVRDSGRDDLVVERHPVTSADRLTVDSEANGGFVVLLSPIESGPMLENSLLNRVSIEAERRWPEPGSTVPVTVRVQNKGRQPLRDVRGELSLPESWTAEPVGATTGQKVRPGGVTTLRWKVDVPRDAEPGSAHTIGVDASYTIGAGSVERTAEQKVTVAPGSAPSGSPYLSDLEPFDSFNWEGPLERDQSNGGSASGDGSPITIEGRTFEKGLGGAAHSEQVFHLGAVCDRLTGYVGVDDSVGTNGSLAFQVWGDGRLLFDSGPMTGSDAARPMDISLSGVEGLKLIMVDGGDFVRDDHGDWADARLTC</sequence>
<keyword evidence="1" id="KW-0378">Hydrolase</keyword>
<dbReference type="Gene3D" id="2.70.98.10">
    <property type="match status" value="1"/>
</dbReference>
<dbReference type="Pfam" id="PF08305">
    <property type="entry name" value="NPCBM"/>
    <property type="match status" value="1"/>
</dbReference>
<dbReference type="GO" id="GO:0005975">
    <property type="term" value="P:carbohydrate metabolic process"/>
    <property type="evidence" value="ECO:0007669"/>
    <property type="project" value="UniProtKB-ARBA"/>
</dbReference>
<dbReference type="EMBL" id="JACHXG010000010">
    <property type="protein sequence ID" value="MBB3091364.1"/>
    <property type="molecule type" value="Genomic_DNA"/>
</dbReference>
<name>A0A7W5A8V9_9ACTN</name>
<dbReference type="InterPro" id="IPR013785">
    <property type="entry name" value="Aldolase_TIM"/>
</dbReference>
<dbReference type="InterPro" id="IPR018905">
    <property type="entry name" value="A-galactase_NEW3"/>
</dbReference>
<evidence type="ECO:0000259" key="4">
    <source>
        <dbReference type="SMART" id="SM00776"/>
    </source>
</evidence>
<dbReference type="Gene3D" id="2.60.120.1060">
    <property type="entry name" value="NPCBM/NEW2 domain"/>
    <property type="match status" value="1"/>
</dbReference>
<dbReference type="Pfam" id="PF14509">
    <property type="entry name" value="GH97_C"/>
    <property type="match status" value="1"/>
</dbReference>
<dbReference type="PANTHER" id="PTHR35803:SF2">
    <property type="entry name" value="RETAINING ALPHA-GALACTOSIDASE"/>
    <property type="match status" value="1"/>
</dbReference>